<dbReference type="PANTHER" id="PTHR42795:SF1">
    <property type="entry name" value="ALANINE DEHYDROGENASE"/>
    <property type="match status" value="1"/>
</dbReference>
<dbReference type="CDD" id="cd05305">
    <property type="entry name" value="L-AlaDH"/>
    <property type="match status" value="1"/>
</dbReference>
<accession>A0AAJ4A437</accession>
<dbReference type="KEGG" id="suln:FJR47_05635"/>
<feature type="binding site" evidence="6">
    <location>
        <position position="15"/>
    </location>
    <ligand>
        <name>substrate</name>
    </ligand>
</feature>
<dbReference type="EMBL" id="CP041166">
    <property type="protein sequence ID" value="QFR43408.1"/>
    <property type="molecule type" value="Genomic_DNA"/>
</dbReference>
<dbReference type="GO" id="GO:0005886">
    <property type="term" value="C:plasma membrane"/>
    <property type="evidence" value="ECO:0007669"/>
    <property type="project" value="TreeGrafter"/>
</dbReference>
<dbReference type="InterPro" id="IPR008141">
    <property type="entry name" value="Ala_DH"/>
</dbReference>
<dbReference type="GO" id="GO:0000286">
    <property type="term" value="F:alanine dehydrogenase activity"/>
    <property type="evidence" value="ECO:0007669"/>
    <property type="project" value="UniProtKB-UniRule"/>
</dbReference>
<dbReference type="SMART" id="SM01002">
    <property type="entry name" value="AlaDh_PNT_C"/>
    <property type="match status" value="1"/>
</dbReference>
<dbReference type="RefSeq" id="WP_152299471.1">
    <property type="nucleotide sequence ID" value="NZ_CP041166.1"/>
</dbReference>
<keyword evidence="3 4" id="KW-0560">Oxidoreductase</keyword>
<evidence type="ECO:0000256" key="2">
    <source>
        <dbReference type="ARBA" id="ARBA00012897"/>
    </source>
</evidence>
<dbReference type="SMART" id="SM01003">
    <property type="entry name" value="AlaDh_PNT_N"/>
    <property type="match status" value="1"/>
</dbReference>
<evidence type="ECO:0000259" key="8">
    <source>
        <dbReference type="SMART" id="SM01002"/>
    </source>
</evidence>
<keyword evidence="7" id="KW-0547">Nucleotide-binding</keyword>
<keyword evidence="4 7" id="KW-0520">NAD</keyword>
<dbReference type="EC" id="1.4.1.1" evidence="2 4"/>
<feature type="active site" description="Proton donor/acceptor" evidence="5">
    <location>
        <position position="96"/>
    </location>
</feature>
<evidence type="ECO:0000313" key="11">
    <source>
        <dbReference type="Proteomes" id="UP000326061"/>
    </source>
</evidence>
<reference evidence="11" key="1">
    <citation type="submission" date="2019-06" db="EMBL/GenBank/DDBJ databases">
        <title>Sulfurimonas gotlandica sp. nov., a chemoautotrophic and psychrotolerant epsilonproteobacterium isolated from a pelagic redoxcline, and an emended description of the genus Sulfurimonas.</title>
        <authorList>
            <person name="Wang S."/>
            <person name="Jiang L."/>
            <person name="Shao Z."/>
        </authorList>
    </citation>
    <scope>NUCLEOTIDE SEQUENCE [LARGE SCALE GENOMIC DNA]</scope>
    <source>
        <strain evidence="11">1-1N</strain>
    </source>
</reference>
<organism evidence="10 11">
    <name type="scientific">Sulfurimonas xiamenensis</name>
    <dbReference type="NCBI Taxonomy" id="2590021"/>
    <lineage>
        <taxon>Bacteria</taxon>
        <taxon>Pseudomonadati</taxon>
        <taxon>Campylobacterota</taxon>
        <taxon>Epsilonproteobacteria</taxon>
        <taxon>Campylobacterales</taxon>
        <taxon>Sulfurimonadaceae</taxon>
        <taxon>Sulfurimonas</taxon>
    </lineage>
</organism>
<feature type="binding site" evidence="7">
    <location>
        <begin position="297"/>
        <end position="300"/>
    </location>
    <ligand>
        <name>NAD(+)</name>
        <dbReference type="ChEBI" id="CHEBI:57540"/>
    </ligand>
</feature>
<feature type="domain" description="Alanine dehydrogenase/pyridine nucleotide transhydrogenase NAD(H)-binding" evidence="8">
    <location>
        <begin position="148"/>
        <end position="296"/>
    </location>
</feature>
<evidence type="ECO:0000256" key="6">
    <source>
        <dbReference type="PIRSR" id="PIRSR000183-2"/>
    </source>
</evidence>
<dbReference type="Gene3D" id="3.40.50.720">
    <property type="entry name" value="NAD(P)-binding Rossmann-like Domain"/>
    <property type="match status" value="2"/>
</dbReference>
<evidence type="ECO:0000256" key="7">
    <source>
        <dbReference type="PIRSR" id="PIRSR000183-3"/>
    </source>
</evidence>
<keyword evidence="11" id="KW-1185">Reference proteome</keyword>
<feature type="binding site" evidence="7">
    <location>
        <position position="202"/>
    </location>
    <ligand>
        <name>NAD(+)</name>
        <dbReference type="ChEBI" id="CHEBI:57540"/>
    </ligand>
</feature>
<evidence type="ECO:0000313" key="10">
    <source>
        <dbReference type="EMBL" id="QFR43408.1"/>
    </source>
</evidence>
<dbReference type="InterPro" id="IPR007886">
    <property type="entry name" value="AlaDH/PNT_N"/>
</dbReference>
<evidence type="ECO:0000256" key="5">
    <source>
        <dbReference type="PIRSR" id="PIRSR000183-1"/>
    </source>
</evidence>
<dbReference type="PANTHER" id="PTHR42795">
    <property type="entry name" value="ALANINE DEHYDROGENASE"/>
    <property type="match status" value="1"/>
</dbReference>
<feature type="binding site" evidence="7">
    <location>
        <position position="278"/>
    </location>
    <ligand>
        <name>NAD(+)</name>
        <dbReference type="ChEBI" id="CHEBI:57540"/>
    </ligand>
</feature>
<sequence length="369" mass="39283">MIIGVPKEVKTDEFRVGITPSNIGLLVDEGHKVVVQSSAGIGSGFTDEDYIKAGAKIAISAKELYKEATLIVKVKEPQSSEYGFLNEKHTLFCYLHLAPLKELTLVLMQKRVCAIAYETVTIDNELPLLKPMSKIAGFMAPIVGAYHLSRYKGGEGVLISGSDGVEAAKVLVVGAGNAGFNAAKIALGMGADVTVINRTSPKLEELKKQLPYVKTLLYSKNAFLEAIKSSDMVVGAVLVHGGAATPKLISLEILKEMKEGAVLVDIAIDQGGISEASRPTTHTNPTFIEEGVLHYCVANMPGAYPKTSTVALSNATISYVRKLAKDGVIKTIENDASLALGVNVFNGALTNRAVAEAHNLEFKALESLL</sequence>
<proteinExistence type="inferred from homology"/>
<comment type="catalytic activity">
    <reaction evidence="4">
        <text>L-alanine + NAD(+) + H2O = pyruvate + NH4(+) + NADH + H(+)</text>
        <dbReference type="Rhea" id="RHEA:18405"/>
        <dbReference type="ChEBI" id="CHEBI:15361"/>
        <dbReference type="ChEBI" id="CHEBI:15377"/>
        <dbReference type="ChEBI" id="CHEBI:15378"/>
        <dbReference type="ChEBI" id="CHEBI:28938"/>
        <dbReference type="ChEBI" id="CHEBI:57540"/>
        <dbReference type="ChEBI" id="CHEBI:57945"/>
        <dbReference type="ChEBI" id="CHEBI:57972"/>
        <dbReference type="EC" id="1.4.1.1"/>
    </reaction>
</comment>
<feature type="binding site" evidence="7">
    <location>
        <position position="133"/>
    </location>
    <ligand>
        <name>NAD(+)</name>
        <dbReference type="ChEBI" id="CHEBI:57540"/>
    </ligand>
</feature>
<gene>
    <name evidence="10" type="primary">ald</name>
    <name evidence="10" type="ORF">FJR47_05635</name>
</gene>
<evidence type="ECO:0000256" key="1">
    <source>
        <dbReference type="ARBA" id="ARBA00005689"/>
    </source>
</evidence>
<name>A0AAJ4A437_9BACT</name>
<feature type="active site" description="Proton donor/acceptor" evidence="5">
    <location>
        <position position="269"/>
    </location>
</feature>
<dbReference type="InterPro" id="IPR036291">
    <property type="entry name" value="NAD(P)-bd_dom_sf"/>
</dbReference>
<dbReference type="GO" id="GO:0042853">
    <property type="term" value="P:L-alanine catabolic process"/>
    <property type="evidence" value="ECO:0007669"/>
    <property type="project" value="InterPro"/>
</dbReference>
<dbReference type="AlphaFoldDB" id="A0AAJ4A437"/>
<dbReference type="Pfam" id="PF01262">
    <property type="entry name" value="AlaDh_PNT_C"/>
    <property type="match status" value="1"/>
</dbReference>
<evidence type="ECO:0000256" key="3">
    <source>
        <dbReference type="ARBA" id="ARBA00023002"/>
    </source>
</evidence>
<feature type="binding site" evidence="7">
    <location>
        <begin position="266"/>
        <end position="269"/>
    </location>
    <ligand>
        <name>NAD(+)</name>
        <dbReference type="ChEBI" id="CHEBI:57540"/>
    </ligand>
</feature>
<dbReference type="SUPFAM" id="SSF51735">
    <property type="entry name" value="NAD(P)-binding Rossmann-fold domains"/>
    <property type="match status" value="1"/>
</dbReference>
<dbReference type="NCBIfam" id="TIGR00518">
    <property type="entry name" value="alaDH"/>
    <property type="match status" value="1"/>
</dbReference>
<dbReference type="SUPFAM" id="SSF52283">
    <property type="entry name" value="Formate/glycerate dehydrogenase catalytic domain-like"/>
    <property type="match status" value="1"/>
</dbReference>
<feature type="binding site" evidence="6">
    <location>
        <position position="75"/>
    </location>
    <ligand>
        <name>substrate</name>
    </ligand>
</feature>
<protein>
    <recommendedName>
        <fullName evidence="2 4">Alanine dehydrogenase</fullName>
        <ecNumber evidence="2 4">1.4.1.1</ecNumber>
    </recommendedName>
</protein>
<dbReference type="GO" id="GO:0000166">
    <property type="term" value="F:nucleotide binding"/>
    <property type="evidence" value="ECO:0007669"/>
    <property type="project" value="UniProtKB-KW"/>
</dbReference>
<evidence type="ECO:0000256" key="4">
    <source>
        <dbReference type="PIRNR" id="PIRNR000183"/>
    </source>
</evidence>
<feature type="domain" description="Alanine dehydrogenase/pyridine nucleotide transhydrogenase N-terminal" evidence="9">
    <location>
        <begin position="4"/>
        <end position="136"/>
    </location>
</feature>
<feature type="binding site" evidence="7">
    <location>
        <begin position="237"/>
        <end position="238"/>
    </location>
    <ligand>
        <name>NAD(+)</name>
        <dbReference type="ChEBI" id="CHEBI:57540"/>
    </ligand>
</feature>
<dbReference type="InterPro" id="IPR007698">
    <property type="entry name" value="AlaDH/PNT_NAD(H)-bd"/>
</dbReference>
<dbReference type="Pfam" id="PF05222">
    <property type="entry name" value="AlaDh_PNT_N"/>
    <property type="match status" value="1"/>
</dbReference>
<comment type="similarity">
    <text evidence="1 4">Belongs to the AlaDH/PNT family.</text>
</comment>
<dbReference type="Proteomes" id="UP000326061">
    <property type="component" value="Chromosome"/>
</dbReference>
<evidence type="ECO:0000259" key="9">
    <source>
        <dbReference type="SMART" id="SM01003"/>
    </source>
</evidence>
<dbReference type="PIRSF" id="PIRSF000183">
    <property type="entry name" value="Alanine_dh"/>
    <property type="match status" value="1"/>
</dbReference>